<dbReference type="AlphaFoldDB" id="A0A540VL52"/>
<dbReference type="EMBL" id="VIGC01000006">
    <property type="protein sequence ID" value="TQE96853.1"/>
    <property type="molecule type" value="Genomic_DNA"/>
</dbReference>
<organism evidence="1 2">
    <name type="scientific">Litorilinea aerophila</name>
    <dbReference type="NCBI Taxonomy" id="1204385"/>
    <lineage>
        <taxon>Bacteria</taxon>
        <taxon>Bacillati</taxon>
        <taxon>Chloroflexota</taxon>
        <taxon>Caldilineae</taxon>
        <taxon>Caldilineales</taxon>
        <taxon>Caldilineaceae</taxon>
        <taxon>Litorilinea</taxon>
    </lineage>
</organism>
<dbReference type="PANTHER" id="PTHR36529:SF1">
    <property type="entry name" value="GLYCOSYLTRANSFERASE"/>
    <property type="match status" value="1"/>
</dbReference>
<dbReference type="OrthoDB" id="9810303at2"/>
<dbReference type="InParanoid" id="A0A540VL52"/>
<dbReference type="InterPro" id="IPR018641">
    <property type="entry name" value="Trfase_1_rSAM/seldom-assoc"/>
</dbReference>
<protein>
    <submittedName>
        <fullName evidence="1">Glycosyltransferase</fullName>
    </submittedName>
</protein>
<reference evidence="1 2" key="1">
    <citation type="submission" date="2019-06" db="EMBL/GenBank/DDBJ databases">
        <title>Genome sequence of Litorilinea aerophila BAA-2444.</title>
        <authorList>
            <person name="Maclea K.S."/>
            <person name="Maurais E.G."/>
            <person name="Iannazzi L.C."/>
        </authorList>
    </citation>
    <scope>NUCLEOTIDE SEQUENCE [LARGE SCALE GENOMIC DNA]</scope>
    <source>
        <strain evidence="1 2">ATCC BAA-2444</strain>
    </source>
</reference>
<comment type="caution">
    <text evidence="1">The sequence shown here is derived from an EMBL/GenBank/DDBJ whole genome shotgun (WGS) entry which is preliminary data.</text>
</comment>
<sequence>MRFLSVVAKRPAPGQTKTRLCPPLDGTAAATLYACFLQDTLSLMRQVPDVCRTLAYAPPEELAYFRALAPDFALVPQQGADLGERLDNLLTGLLQETGTPGPSQAVVMDSDSPTLPPAYLADAFQALDQGADVVLGPCDDGGYYLIGLTRPQPRLLREVTMSTDHVLQDTLAIARELRLAVALLPTWYDVDTAAELERLEQELATLPATVAPATRGWFAARGLGA</sequence>
<dbReference type="SUPFAM" id="SSF53448">
    <property type="entry name" value="Nucleotide-diphospho-sugar transferases"/>
    <property type="match status" value="1"/>
</dbReference>
<evidence type="ECO:0000313" key="1">
    <source>
        <dbReference type="EMBL" id="TQE96853.1"/>
    </source>
</evidence>
<name>A0A540VL52_9CHLR</name>
<evidence type="ECO:0000313" key="2">
    <source>
        <dbReference type="Proteomes" id="UP000317371"/>
    </source>
</evidence>
<proteinExistence type="predicted"/>
<dbReference type="RefSeq" id="WP_141609225.1">
    <property type="nucleotide sequence ID" value="NZ_VIGC02000006.1"/>
</dbReference>
<accession>A0A540VL52</accession>
<dbReference type="GO" id="GO:0016740">
    <property type="term" value="F:transferase activity"/>
    <property type="evidence" value="ECO:0007669"/>
    <property type="project" value="UniProtKB-KW"/>
</dbReference>
<dbReference type="Proteomes" id="UP000317371">
    <property type="component" value="Unassembled WGS sequence"/>
</dbReference>
<keyword evidence="1" id="KW-0808">Transferase</keyword>
<dbReference type="Gene3D" id="3.90.550.10">
    <property type="entry name" value="Spore Coat Polysaccharide Biosynthesis Protein SpsA, Chain A"/>
    <property type="match status" value="1"/>
</dbReference>
<keyword evidence="2" id="KW-1185">Reference proteome</keyword>
<dbReference type="PANTHER" id="PTHR36529">
    <property type="entry name" value="SLL1095 PROTEIN"/>
    <property type="match status" value="1"/>
</dbReference>
<dbReference type="Pfam" id="PF09837">
    <property type="entry name" value="DUF2064"/>
    <property type="match status" value="1"/>
</dbReference>
<gene>
    <name evidence="1" type="ORF">FKZ61_06260</name>
</gene>
<dbReference type="NCBIfam" id="TIGR04282">
    <property type="entry name" value="glyco_like_cofC"/>
    <property type="match status" value="1"/>
</dbReference>
<dbReference type="InterPro" id="IPR029044">
    <property type="entry name" value="Nucleotide-diphossugar_trans"/>
</dbReference>